<dbReference type="AlphaFoldDB" id="A0A183MJ15"/>
<protein>
    <submittedName>
        <fullName evidence="1">Uncharacterized protein</fullName>
    </submittedName>
</protein>
<proteinExistence type="predicted"/>
<accession>A0A183MJ15</accession>
<keyword evidence="2" id="KW-1185">Reference proteome</keyword>
<dbReference type="EMBL" id="UZAI01017051">
    <property type="protein sequence ID" value="VDP19815.1"/>
    <property type="molecule type" value="Genomic_DNA"/>
</dbReference>
<sequence>MKTLTPEGKHGIRWTSRIQLDNLDFADDLDLLSQTQRQMLEKATLHMHIGKNRILLYDASCTNQITIDVEDLENV</sequence>
<evidence type="ECO:0000313" key="2">
    <source>
        <dbReference type="Proteomes" id="UP000277204"/>
    </source>
</evidence>
<reference evidence="1 2" key="1">
    <citation type="submission" date="2018-11" db="EMBL/GenBank/DDBJ databases">
        <authorList>
            <consortium name="Pathogen Informatics"/>
        </authorList>
    </citation>
    <scope>NUCLEOTIDE SEQUENCE [LARGE SCALE GENOMIC DNA]</scope>
    <source>
        <strain evidence="1 2">Zambia</strain>
    </source>
</reference>
<evidence type="ECO:0000313" key="1">
    <source>
        <dbReference type="EMBL" id="VDP19815.1"/>
    </source>
</evidence>
<organism evidence="1 2">
    <name type="scientific">Schistosoma margrebowiei</name>
    <dbReference type="NCBI Taxonomy" id="48269"/>
    <lineage>
        <taxon>Eukaryota</taxon>
        <taxon>Metazoa</taxon>
        <taxon>Spiralia</taxon>
        <taxon>Lophotrochozoa</taxon>
        <taxon>Platyhelminthes</taxon>
        <taxon>Trematoda</taxon>
        <taxon>Digenea</taxon>
        <taxon>Strigeidida</taxon>
        <taxon>Schistosomatoidea</taxon>
        <taxon>Schistosomatidae</taxon>
        <taxon>Schistosoma</taxon>
    </lineage>
</organism>
<gene>
    <name evidence="1" type="ORF">SMRZ_LOCUS16040</name>
</gene>
<dbReference type="Proteomes" id="UP000277204">
    <property type="component" value="Unassembled WGS sequence"/>
</dbReference>
<name>A0A183MJ15_9TREM</name>